<dbReference type="PATRIC" id="fig|1348334.3.peg.158"/>
<evidence type="ECO:0000256" key="1">
    <source>
        <dbReference type="SAM" id="Coils"/>
    </source>
</evidence>
<reference evidence="3 4" key="1">
    <citation type="journal article" date="2013" name="Front. Microbiol.">
        <title>Comparative genomic analyses of the cyanobacterium, Lyngbya aestuarii BL J, a powerful hydrogen producer.</title>
        <authorList>
            <person name="Kothari A."/>
            <person name="Vaughn M."/>
            <person name="Garcia-Pichel F."/>
        </authorList>
    </citation>
    <scope>NUCLEOTIDE SEQUENCE [LARGE SCALE GENOMIC DNA]</scope>
    <source>
        <strain evidence="3 4">BL J</strain>
    </source>
</reference>
<keyword evidence="4" id="KW-1185">Reference proteome</keyword>
<feature type="region of interest" description="Disordered" evidence="2">
    <location>
        <begin position="151"/>
        <end position="211"/>
    </location>
</feature>
<dbReference type="Proteomes" id="UP000017127">
    <property type="component" value="Unassembled WGS sequence"/>
</dbReference>
<evidence type="ECO:0000313" key="4">
    <source>
        <dbReference type="Proteomes" id="UP000017127"/>
    </source>
</evidence>
<feature type="coiled-coil region" evidence="1">
    <location>
        <begin position="95"/>
        <end position="133"/>
    </location>
</feature>
<dbReference type="EMBL" id="AUZM01000001">
    <property type="protein sequence ID" value="ERT09984.1"/>
    <property type="molecule type" value="Genomic_DNA"/>
</dbReference>
<sequence length="211" mass="24225">MSQDVRQWLDEIKRLKQQLTQVQRDLDAAIESANQWRQLYSTEAQQRREEVKRNQEMIATLRSQLEQLQQKFSVPTSEILSKVSINREIEQLASIDELKAKLVEVMLDRDRARDQIRDLSESLEQEKANHLQTRNSLTTALGDTVDLLTKAQGQSSSAHRDQKKPQIELLSPQAFEEESSSQFAQLPEGTQLPLPQLPPTDESTSESEDED</sequence>
<feature type="compositionally biased region" description="Low complexity" evidence="2">
    <location>
        <begin position="185"/>
        <end position="202"/>
    </location>
</feature>
<name>U7QPU0_9CYAN</name>
<dbReference type="RefSeq" id="WP_023064045.1">
    <property type="nucleotide sequence ID" value="NZ_AUZM01000001.1"/>
</dbReference>
<organism evidence="3 4">
    <name type="scientific">Lyngbya aestuarii BL J</name>
    <dbReference type="NCBI Taxonomy" id="1348334"/>
    <lineage>
        <taxon>Bacteria</taxon>
        <taxon>Bacillati</taxon>
        <taxon>Cyanobacteriota</taxon>
        <taxon>Cyanophyceae</taxon>
        <taxon>Oscillatoriophycideae</taxon>
        <taxon>Oscillatoriales</taxon>
        <taxon>Microcoleaceae</taxon>
        <taxon>Lyngbya</taxon>
    </lineage>
</organism>
<feature type="coiled-coil region" evidence="1">
    <location>
        <begin position="5"/>
        <end position="71"/>
    </location>
</feature>
<evidence type="ECO:0000256" key="2">
    <source>
        <dbReference type="SAM" id="MobiDB-lite"/>
    </source>
</evidence>
<dbReference type="AlphaFoldDB" id="U7QPU0"/>
<gene>
    <name evidence="3" type="ORF">M595_0161</name>
</gene>
<comment type="caution">
    <text evidence="3">The sequence shown here is derived from an EMBL/GenBank/DDBJ whole genome shotgun (WGS) entry which is preliminary data.</text>
</comment>
<keyword evidence="1" id="KW-0175">Coiled coil</keyword>
<proteinExistence type="predicted"/>
<dbReference type="OrthoDB" id="467224at2"/>
<protein>
    <submittedName>
        <fullName evidence="3">Uncharacterized protein</fullName>
    </submittedName>
</protein>
<evidence type="ECO:0000313" key="3">
    <source>
        <dbReference type="EMBL" id="ERT09984.1"/>
    </source>
</evidence>
<accession>U7QPU0</accession>